<proteinExistence type="predicted"/>
<dbReference type="HOGENOM" id="CLU_1974781_0_0_1"/>
<reference evidence="3" key="1">
    <citation type="journal article" date="2010" name="Science">
        <title>Signatures of adaptation to obligate biotrophy in the Hyaloperonospora arabidopsidis genome.</title>
        <authorList>
            <person name="Baxter L."/>
            <person name="Tripathy S."/>
            <person name="Ishaque N."/>
            <person name="Boot N."/>
            <person name="Cabral A."/>
            <person name="Kemen E."/>
            <person name="Thines M."/>
            <person name="Ah-Fong A."/>
            <person name="Anderson R."/>
            <person name="Badejoko W."/>
            <person name="Bittner-Eddy P."/>
            <person name="Boore J.L."/>
            <person name="Chibucos M.C."/>
            <person name="Coates M."/>
            <person name="Dehal P."/>
            <person name="Delehaunty K."/>
            <person name="Dong S."/>
            <person name="Downton P."/>
            <person name="Dumas B."/>
            <person name="Fabro G."/>
            <person name="Fronick C."/>
            <person name="Fuerstenberg S.I."/>
            <person name="Fulton L."/>
            <person name="Gaulin E."/>
            <person name="Govers F."/>
            <person name="Hughes L."/>
            <person name="Humphray S."/>
            <person name="Jiang R.H."/>
            <person name="Judelson H."/>
            <person name="Kamoun S."/>
            <person name="Kyung K."/>
            <person name="Meijer H."/>
            <person name="Minx P."/>
            <person name="Morris P."/>
            <person name="Nelson J."/>
            <person name="Phuntumart V."/>
            <person name="Qutob D."/>
            <person name="Rehmany A."/>
            <person name="Rougon-Cardoso A."/>
            <person name="Ryden P."/>
            <person name="Torto-Alalibo T."/>
            <person name="Studholme D."/>
            <person name="Wang Y."/>
            <person name="Win J."/>
            <person name="Wood J."/>
            <person name="Clifton S.W."/>
            <person name="Rogers J."/>
            <person name="Van den Ackerveken G."/>
            <person name="Jones J.D."/>
            <person name="McDowell J.M."/>
            <person name="Beynon J."/>
            <person name="Tyler B.M."/>
        </authorList>
    </citation>
    <scope>NUCLEOTIDE SEQUENCE [LARGE SCALE GENOMIC DNA]</scope>
    <source>
        <strain evidence="3">Emoy2</strain>
    </source>
</reference>
<evidence type="ECO:0000313" key="2">
    <source>
        <dbReference type="EnsemblProtists" id="HpaP800281"/>
    </source>
</evidence>
<keyword evidence="1" id="KW-0472">Membrane</keyword>
<evidence type="ECO:0000256" key="1">
    <source>
        <dbReference type="SAM" id="Phobius"/>
    </source>
</evidence>
<dbReference type="AlphaFoldDB" id="M4B1Y4"/>
<keyword evidence="1" id="KW-0812">Transmembrane</keyword>
<sequence length="127" mass="13802">MSESDTSGPVSEVSAVTSFVFWVAVGLVAVFGKCRLGIATVEYTATRSPALLVSWIDRSWSVQLEAVANEVTGHDRVVVDTTASSLTELEEMAEIDRGHCGQICRTLRATQLCSFKLNKTHGQRRIG</sequence>
<dbReference type="EnsemblProtists" id="HpaT800281">
    <property type="protein sequence ID" value="HpaP800281"/>
    <property type="gene ID" value="HpaG800281"/>
</dbReference>
<feature type="transmembrane region" description="Helical" evidence="1">
    <location>
        <begin position="13"/>
        <end position="32"/>
    </location>
</feature>
<reference evidence="2" key="2">
    <citation type="submission" date="2015-06" db="UniProtKB">
        <authorList>
            <consortium name="EnsemblProtists"/>
        </authorList>
    </citation>
    <scope>IDENTIFICATION</scope>
    <source>
        <strain evidence="2">Emoy2</strain>
    </source>
</reference>
<evidence type="ECO:0000313" key="3">
    <source>
        <dbReference type="Proteomes" id="UP000011713"/>
    </source>
</evidence>
<dbReference type="EMBL" id="JH597777">
    <property type="status" value="NOT_ANNOTATED_CDS"/>
    <property type="molecule type" value="Genomic_DNA"/>
</dbReference>
<dbReference type="VEuPathDB" id="FungiDB:HpaG800281"/>
<keyword evidence="1" id="KW-1133">Transmembrane helix</keyword>
<dbReference type="InParanoid" id="M4B1Y4"/>
<keyword evidence="3" id="KW-1185">Reference proteome</keyword>
<dbReference type="Proteomes" id="UP000011713">
    <property type="component" value="Unassembled WGS sequence"/>
</dbReference>
<organism evidence="2 3">
    <name type="scientific">Hyaloperonospora arabidopsidis (strain Emoy2)</name>
    <name type="common">Downy mildew agent</name>
    <name type="synonym">Peronospora arabidopsidis</name>
    <dbReference type="NCBI Taxonomy" id="559515"/>
    <lineage>
        <taxon>Eukaryota</taxon>
        <taxon>Sar</taxon>
        <taxon>Stramenopiles</taxon>
        <taxon>Oomycota</taxon>
        <taxon>Peronosporomycetes</taxon>
        <taxon>Peronosporales</taxon>
        <taxon>Peronosporaceae</taxon>
        <taxon>Hyaloperonospora</taxon>
    </lineage>
</organism>
<protein>
    <submittedName>
        <fullName evidence="2">Uncharacterized protein</fullName>
    </submittedName>
</protein>
<accession>M4B1Y4</accession>
<name>M4B1Y4_HYAAE</name>